<accession>A0A1G2CN23</accession>
<evidence type="ECO:0008006" key="5">
    <source>
        <dbReference type="Google" id="ProtNLM"/>
    </source>
</evidence>
<gene>
    <name evidence="3" type="ORF">A3G64_02340</name>
</gene>
<feature type="coiled-coil region" evidence="1">
    <location>
        <begin position="157"/>
        <end position="191"/>
    </location>
</feature>
<evidence type="ECO:0000256" key="1">
    <source>
        <dbReference type="SAM" id="Coils"/>
    </source>
</evidence>
<dbReference type="AlphaFoldDB" id="A0A1G2CN23"/>
<organism evidence="3 4">
    <name type="scientific">Candidatus Liptonbacteria bacterium RIFCSPLOWO2_12_FULL_60_15</name>
    <dbReference type="NCBI Taxonomy" id="1798653"/>
    <lineage>
        <taxon>Bacteria</taxon>
        <taxon>Candidatus Liptoniibacteriota</taxon>
    </lineage>
</organism>
<dbReference type="Proteomes" id="UP000179281">
    <property type="component" value="Unassembled WGS sequence"/>
</dbReference>
<dbReference type="EMBL" id="MHLD01000006">
    <property type="protein sequence ID" value="OGZ02806.1"/>
    <property type="molecule type" value="Genomic_DNA"/>
</dbReference>
<protein>
    <recommendedName>
        <fullName evidence="5">DUF5666 domain-containing protein</fullName>
    </recommendedName>
</protein>
<feature type="chain" id="PRO_5009582371" description="DUF5666 domain-containing protein" evidence="2">
    <location>
        <begin position="27"/>
        <end position="196"/>
    </location>
</feature>
<evidence type="ECO:0000313" key="4">
    <source>
        <dbReference type="Proteomes" id="UP000179281"/>
    </source>
</evidence>
<feature type="signal peptide" evidence="2">
    <location>
        <begin position="1"/>
        <end position="26"/>
    </location>
</feature>
<dbReference type="STRING" id="1798653.A3G64_02340"/>
<reference evidence="3 4" key="1">
    <citation type="journal article" date="2016" name="Nat. Commun.">
        <title>Thousands of microbial genomes shed light on interconnected biogeochemical processes in an aquifer system.</title>
        <authorList>
            <person name="Anantharaman K."/>
            <person name="Brown C.T."/>
            <person name="Hug L.A."/>
            <person name="Sharon I."/>
            <person name="Castelle C.J."/>
            <person name="Probst A.J."/>
            <person name="Thomas B.C."/>
            <person name="Singh A."/>
            <person name="Wilkins M.J."/>
            <person name="Karaoz U."/>
            <person name="Brodie E.L."/>
            <person name="Williams K.H."/>
            <person name="Hubbard S.S."/>
            <person name="Banfield J.F."/>
        </authorList>
    </citation>
    <scope>NUCLEOTIDE SEQUENCE [LARGE SCALE GENOMIC DNA]</scope>
</reference>
<keyword evidence="2" id="KW-0732">Signal</keyword>
<keyword evidence="1" id="KW-0175">Coiled coil</keyword>
<evidence type="ECO:0000313" key="3">
    <source>
        <dbReference type="EMBL" id="OGZ02806.1"/>
    </source>
</evidence>
<evidence type="ECO:0000256" key="2">
    <source>
        <dbReference type="SAM" id="SignalP"/>
    </source>
</evidence>
<name>A0A1G2CN23_9BACT</name>
<comment type="caution">
    <text evidence="3">The sequence shown here is derived from an EMBL/GenBank/DDBJ whole genome shotgun (WGS) entry which is preliminary data.</text>
</comment>
<sequence>MRVAALGTVIALALALAFLVPGLGNANEVDDKNVQKVEVKSISDIDDLVEGKGEFKLEKFPAELEKKFETRQATLTINPQGKVLIVAGEVAEANWPNLKVKIWGNALAVHVMPDAKLIGFTSNATSTVQAAVGDKVDVLGYAEEATGLVHATTFKNRSQANKEADGIRARIQELLKLIDDLRSQLKLKEKATVPGF</sequence>
<proteinExistence type="predicted"/>